<reference evidence="1" key="1">
    <citation type="journal article" date="2020" name="Stud. Mycol.">
        <title>101 Dothideomycetes genomes: a test case for predicting lifestyles and emergence of pathogens.</title>
        <authorList>
            <person name="Haridas S."/>
            <person name="Albert R."/>
            <person name="Binder M."/>
            <person name="Bloem J."/>
            <person name="Labutti K."/>
            <person name="Salamov A."/>
            <person name="Andreopoulos B."/>
            <person name="Baker S."/>
            <person name="Barry K."/>
            <person name="Bills G."/>
            <person name="Bluhm B."/>
            <person name="Cannon C."/>
            <person name="Castanera R."/>
            <person name="Culley D."/>
            <person name="Daum C."/>
            <person name="Ezra D."/>
            <person name="Gonzalez J."/>
            <person name="Henrissat B."/>
            <person name="Kuo A."/>
            <person name="Liang C."/>
            <person name="Lipzen A."/>
            <person name="Lutzoni F."/>
            <person name="Magnuson J."/>
            <person name="Mondo S."/>
            <person name="Nolan M."/>
            <person name="Ohm R."/>
            <person name="Pangilinan J."/>
            <person name="Park H.-J."/>
            <person name="Ramirez L."/>
            <person name="Alfaro M."/>
            <person name="Sun H."/>
            <person name="Tritt A."/>
            <person name="Yoshinaga Y."/>
            <person name="Zwiers L.-H."/>
            <person name="Turgeon B."/>
            <person name="Goodwin S."/>
            <person name="Spatafora J."/>
            <person name="Crous P."/>
            <person name="Grigoriev I."/>
        </authorList>
    </citation>
    <scope>NUCLEOTIDE SEQUENCE</scope>
    <source>
        <strain evidence="1">CBS 101060</strain>
    </source>
</reference>
<protein>
    <recommendedName>
        <fullName evidence="3">Ankyrin repeat protein</fullName>
    </recommendedName>
</protein>
<comment type="caution">
    <text evidence="1">The sequence shown here is derived from an EMBL/GenBank/DDBJ whole genome shotgun (WGS) entry which is preliminary data.</text>
</comment>
<accession>A0A9P4S3N8</accession>
<dbReference type="EMBL" id="MU006108">
    <property type="protein sequence ID" value="KAF2835474.1"/>
    <property type="molecule type" value="Genomic_DNA"/>
</dbReference>
<sequence length="195" mass="21281">MSGKLGDLKERRSIISPLDLPLMPLPGDPDEQIDHAFFNLGNNKDFSPELLAACTASVLSGVRNEIEVVKLLFDHGANVDKAVSARGVLVLAYAMMNGTLSSKNTIATVKVLIAAGVMPTTIPFEFWVDDKLPKDSKATAWCNHPFYRGVLSRSMNVSNYDHTPHGRPVKASIFDHQPEAGRYNGSNRVALTYGI</sequence>
<dbReference type="Gene3D" id="1.25.40.20">
    <property type="entry name" value="Ankyrin repeat-containing domain"/>
    <property type="match status" value="1"/>
</dbReference>
<name>A0A9P4S3N8_9PEZI</name>
<proteinExistence type="predicted"/>
<dbReference type="AlphaFoldDB" id="A0A9P4S3N8"/>
<dbReference type="InterPro" id="IPR036770">
    <property type="entry name" value="Ankyrin_rpt-contain_sf"/>
</dbReference>
<gene>
    <name evidence="1" type="ORF">M501DRAFT_1019752</name>
</gene>
<evidence type="ECO:0000313" key="2">
    <source>
        <dbReference type="Proteomes" id="UP000799429"/>
    </source>
</evidence>
<keyword evidence="2" id="KW-1185">Reference proteome</keyword>
<dbReference type="Proteomes" id="UP000799429">
    <property type="component" value="Unassembled WGS sequence"/>
</dbReference>
<dbReference type="SUPFAM" id="SSF48403">
    <property type="entry name" value="Ankyrin repeat"/>
    <property type="match status" value="1"/>
</dbReference>
<dbReference type="OrthoDB" id="47330at2759"/>
<organism evidence="1 2">
    <name type="scientific">Patellaria atrata CBS 101060</name>
    <dbReference type="NCBI Taxonomy" id="1346257"/>
    <lineage>
        <taxon>Eukaryota</taxon>
        <taxon>Fungi</taxon>
        <taxon>Dikarya</taxon>
        <taxon>Ascomycota</taxon>
        <taxon>Pezizomycotina</taxon>
        <taxon>Dothideomycetes</taxon>
        <taxon>Dothideomycetes incertae sedis</taxon>
        <taxon>Patellariales</taxon>
        <taxon>Patellariaceae</taxon>
        <taxon>Patellaria</taxon>
    </lineage>
</organism>
<evidence type="ECO:0008006" key="3">
    <source>
        <dbReference type="Google" id="ProtNLM"/>
    </source>
</evidence>
<evidence type="ECO:0000313" key="1">
    <source>
        <dbReference type="EMBL" id="KAF2835474.1"/>
    </source>
</evidence>